<feature type="domain" description="CUB" evidence="6">
    <location>
        <begin position="214"/>
        <end position="320"/>
    </location>
</feature>
<feature type="domain" description="CUB" evidence="6">
    <location>
        <begin position="93"/>
        <end position="203"/>
    </location>
</feature>
<feature type="domain" description="CUB" evidence="6">
    <location>
        <begin position="898"/>
        <end position="1008"/>
    </location>
</feature>
<keyword evidence="4" id="KW-0720">Serine protease</keyword>
<dbReference type="InterPro" id="IPR001314">
    <property type="entry name" value="Peptidase_S1A"/>
</dbReference>
<accession>A0A9D3S0M2</accession>
<organism evidence="8 9">
    <name type="scientific">Anguilla anguilla</name>
    <name type="common">European freshwater eel</name>
    <name type="synonym">Muraena anguilla</name>
    <dbReference type="NCBI Taxonomy" id="7936"/>
    <lineage>
        <taxon>Eukaryota</taxon>
        <taxon>Metazoa</taxon>
        <taxon>Chordata</taxon>
        <taxon>Craniata</taxon>
        <taxon>Vertebrata</taxon>
        <taxon>Euteleostomi</taxon>
        <taxon>Actinopterygii</taxon>
        <taxon>Neopterygii</taxon>
        <taxon>Teleostei</taxon>
        <taxon>Anguilliformes</taxon>
        <taxon>Anguillidae</taxon>
        <taxon>Anguilla</taxon>
    </lineage>
</organism>
<dbReference type="Gene3D" id="2.40.10.10">
    <property type="entry name" value="Trypsin-like serine proteases"/>
    <property type="match status" value="1"/>
</dbReference>
<feature type="region of interest" description="Disordered" evidence="5">
    <location>
        <begin position="81"/>
        <end position="111"/>
    </location>
</feature>
<dbReference type="SMART" id="SM00020">
    <property type="entry name" value="Tryp_SPc"/>
    <property type="match status" value="1"/>
</dbReference>
<feature type="domain" description="Peptidase S1" evidence="7">
    <location>
        <begin position="634"/>
        <end position="887"/>
    </location>
</feature>
<evidence type="ECO:0000313" key="9">
    <source>
        <dbReference type="Proteomes" id="UP001044222"/>
    </source>
</evidence>
<dbReference type="SUPFAM" id="SSF50494">
    <property type="entry name" value="Trypsin-like serine proteases"/>
    <property type="match status" value="1"/>
</dbReference>
<dbReference type="PROSITE" id="PS01180">
    <property type="entry name" value="CUB"/>
    <property type="match status" value="6"/>
</dbReference>
<comment type="caution">
    <text evidence="3">Lacks conserved residue(s) required for the propagation of feature annotation.</text>
</comment>
<evidence type="ECO:0000256" key="3">
    <source>
        <dbReference type="PROSITE-ProRule" id="PRU00059"/>
    </source>
</evidence>
<dbReference type="SUPFAM" id="SSF49854">
    <property type="entry name" value="Spermadhesin, CUB domain"/>
    <property type="match status" value="6"/>
</dbReference>
<dbReference type="InterPro" id="IPR018114">
    <property type="entry name" value="TRYPSIN_HIS"/>
</dbReference>
<keyword evidence="4" id="KW-0645">Protease</keyword>
<sequence length="1178" mass="128176">RETVISLRSTFKQTLHACVVHKHPYISTAAEHHGRGMFRKGSEDLHHPGEMPDLSLCGPDRSVHRPDRGIRLRAPVLHGGDEEGEDAVIDSGCGNPQQLTGPSGEFSSKNYPNNYDNGNGCSWHITVSPDKVIQLWFEDFSLEDTDLCSSDFLTIQDNLGTIGKYCGRTKPKPLVSLGNSLVVYFDTNDQGTDKGFKARYSAVAPESTAEIAGGGGHLQGTYGEIKSPGFPFQNYENVALYQWKITVPEGQQIRLTFSTFDLVPTNCGDYVDVYDSAHLGRFCGGKTPSPVVSTGNTMVIRFKTDSSLSRKGFDATYRLASSKPFPSTTPQTSTSAGTTPSTSTSPSTTPPPVDSGCGTNAVLTGRKGEIQSKGFPEPYPANLRCAWNITVPEGLLARLQVTAISVVGEAGNCGEDGLQVSDSLQSMGKHCGYVLPPVIISSDNKLSVSFQSDSRLTDHGFSARWEATYPEDIAEIQGCGGASHEEVGVIKTKNWPMNYPGNSQCMWSIRVPAGKTITLTFTHFEVEEPGPLIGRCYDNVVVYDGMTAGAKKHGPFCGSKLPAVIQSTGNSLLIRFHSDFFTEAKGFRATWTTDPSLPAPTEPPTPPNPWDDIPIDWPATCGTPAIPPMINTRIVNGEPAKPHSWPWQVSMQVWPASQPQPRFAHICGGTLIHKNWVLTAAHCFINYADELPRWRMCFGKHNLTLTEPSEQCLPIVGIHRHQGFKYPQVPTVEFDIALVRLDGEVFPTEEVSFACRPSPEEILAGGKKCYATGWGDETGNSTAPKAAETLNQVDLPVVPFDTCKRMDYWWFQVKPSMICCGYNSPDELKSVCQGDSGGPLVCQDNATSPWEIHGITSFGPIGCIMDKKPSVFTRTSAYIPWIEQVIRKNIYDLQISGCGGAKDVTGLRGSLSSMNHPLTYSNNAGCLWNIKAPLGKLVRLHFRNFSLEDSELCMNDKLSLSDHIGSLGTHCGSSVPSDLVTTSDTLTVQFTSNSRVVDTGFLASWSAIDPADIPTEVQCGGHFGGEQGEFVSPGWPNANYPALKACSWRITVEPTHQIYINFTDFRLQAQNVLGACNDYVTIFDGVGSDVSVFGPYCGSTAPPALTTRGNAAVIRFLSNKATQDRGFHGNWKAVSPAPRLCRPCPAPPPPAKDTEVLIPEHPSQPHLEHLHQGHHHPV</sequence>
<dbReference type="InterPro" id="IPR009003">
    <property type="entry name" value="Peptidase_S1_PA"/>
</dbReference>
<dbReference type="FunFam" id="2.60.120.290:FF:000013">
    <property type="entry name" value="Membrane frizzled-related protein"/>
    <property type="match status" value="4"/>
</dbReference>
<feature type="region of interest" description="Disordered" evidence="5">
    <location>
        <begin position="320"/>
        <end position="362"/>
    </location>
</feature>
<evidence type="ECO:0000313" key="8">
    <source>
        <dbReference type="EMBL" id="KAG5848171.1"/>
    </source>
</evidence>
<dbReference type="FunFam" id="2.60.120.290:FF:000005">
    <property type="entry name" value="Procollagen C-endopeptidase enhancer 1"/>
    <property type="match status" value="2"/>
</dbReference>
<dbReference type="PROSITE" id="PS50240">
    <property type="entry name" value="TRYPSIN_DOM"/>
    <property type="match status" value="1"/>
</dbReference>
<dbReference type="Pfam" id="PF00431">
    <property type="entry name" value="CUB"/>
    <property type="match status" value="6"/>
</dbReference>
<feature type="domain" description="CUB" evidence="6">
    <location>
        <begin position="479"/>
        <end position="594"/>
    </location>
</feature>
<dbReference type="CDD" id="cd00041">
    <property type="entry name" value="CUB"/>
    <property type="match status" value="6"/>
</dbReference>
<dbReference type="Proteomes" id="UP001044222">
    <property type="component" value="Unassembled WGS sequence"/>
</dbReference>
<feature type="disulfide bond" evidence="3">
    <location>
        <begin position="1019"/>
        <end position="1046"/>
    </location>
</feature>
<comment type="caution">
    <text evidence="8">The sequence shown here is derived from an EMBL/GenBank/DDBJ whole genome shotgun (WGS) entry which is preliminary data.</text>
</comment>
<dbReference type="PANTHER" id="PTHR24251">
    <property type="entry name" value="OVOCHYMASE-RELATED"/>
    <property type="match status" value="1"/>
</dbReference>
<evidence type="ECO:0000256" key="5">
    <source>
        <dbReference type="SAM" id="MobiDB-lite"/>
    </source>
</evidence>
<dbReference type="InterPro" id="IPR033116">
    <property type="entry name" value="TRYPSIN_SER"/>
</dbReference>
<dbReference type="PRINTS" id="PR00722">
    <property type="entry name" value="CHYMOTRYPSIN"/>
</dbReference>
<dbReference type="CDD" id="cd00190">
    <property type="entry name" value="Tryp_SPc"/>
    <property type="match status" value="1"/>
</dbReference>
<dbReference type="GO" id="GO:0004252">
    <property type="term" value="F:serine-type endopeptidase activity"/>
    <property type="evidence" value="ECO:0007669"/>
    <property type="project" value="InterPro"/>
</dbReference>
<feature type="domain" description="CUB" evidence="6">
    <location>
        <begin position="357"/>
        <end position="468"/>
    </location>
</feature>
<name>A0A9D3S0M2_ANGAN</name>
<dbReference type="AlphaFoldDB" id="A0A9D3S0M2"/>
<feature type="domain" description="CUB" evidence="6">
    <location>
        <begin position="1019"/>
        <end position="1134"/>
    </location>
</feature>
<evidence type="ECO:0000256" key="4">
    <source>
        <dbReference type="RuleBase" id="RU363034"/>
    </source>
</evidence>
<dbReference type="InterPro" id="IPR035914">
    <property type="entry name" value="Sperma_CUB_dom_sf"/>
</dbReference>
<dbReference type="InterPro" id="IPR001254">
    <property type="entry name" value="Trypsin_dom"/>
</dbReference>
<keyword evidence="9" id="KW-1185">Reference proteome</keyword>
<reference evidence="8" key="1">
    <citation type="submission" date="2021-01" db="EMBL/GenBank/DDBJ databases">
        <title>A chromosome-scale assembly of European eel, Anguilla anguilla.</title>
        <authorList>
            <person name="Henkel C."/>
            <person name="Jong-Raadsen S.A."/>
            <person name="Dufour S."/>
            <person name="Weltzien F.-A."/>
            <person name="Palstra A.P."/>
            <person name="Pelster B."/>
            <person name="Spaink H.P."/>
            <person name="Van Den Thillart G.E."/>
            <person name="Jansen H."/>
            <person name="Zahm M."/>
            <person name="Klopp C."/>
            <person name="Cedric C."/>
            <person name="Louis A."/>
            <person name="Berthelot C."/>
            <person name="Parey E."/>
            <person name="Roest Crollius H."/>
            <person name="Montfort J."/>
            <person name="Robinson-Rechavi M."/>
            <person name="Bucao C."/>
            <person name="Bouchez O."/>
            <person name="Gislard M."/>
            <person name="Lluch J."/>
            <person name="Milhes M."/>
            <person name="Lampietro C."/>
            <person name="Lopez Roques C."/>
            <person name="Donnadieu C."/>
            <person name="Braasch I."/>
            <person name="Desvignes T."/>
            <person name="Postlethwait J."/>
            <person name="Bobe J."/>
            <person name="Guiguen Y."/>
            <person name="Dirks R."/>
        </authorList>
    </citation>
    <scope>NUCLEOTIDE SEQUENCE</scope>
    <source>
        <strain evidence="8">Tag_6206</strain>
        <tissue evidence="8">Liver</tissue>
    </source>
</reference>
<dbReference type="EMBL" id="JAFIRN010000005">
    <property type="protein sequence ID" value="KAG5848171.1"/>
    <property type="molecule type" value="Genomic_DNA"/>
</dbReference>
<dbReference type="GO" id="GO:0006508">
    <property type="term" value="P:proteolysis"/>
    <property type="evidence" value="ECO:0007669"/>
    <property type="project" value="UniProtKB-KW"/>
</dbReference>
<dbReference type="Pfam" id="PF00089">
    <property type="entry name" value="Trypsin"/>
    <property type="match status" value="1"/>
</dbReference>
<feature type="compositionally biased region" description="Polar residues" evidence="5">
    <location>
        <begin position="94"/>
        <end position="111"/>
    </location>
</feature>
<feature type="non-terminal residue" evidence="8">
    <location>
        <position position="1178"/>
    </location>
</feature>
<evidence type="ECO:0000259" key="7">
    <source>
        <dbReference type="PROSITE" id="PS50240"/>
    </source>
</evidence>
<keyword evidence="2 3" id="KW-1015">Disulfide bond</keyword>
<evidence type="ECO:0000256" key="2">
    <source>
        <dbReference type="ARBA" id="ARBA00023157"/>
    </source>
</evidence>
<dbReference type="FunFam" id="2.40.10.10:FF:000165">
    <property type="entry name" value="Trypsin-like serine protease"/>
    <property type="match status" value="1"/>
</dbReference>
<dbReference type="PROSITE" id="PS00134">
    <property type="entry name" value="TRYPSIN_HIS"/>
    <property type="match status" value="1"/>
</dbReference>
<dbReference type="Gene3D" id="2.60.120.290">
    <property type="entry name" value="Spermadhesin, CUB domain"/>
    <property type="match status" value="6"/>
</dbReference>
<dbReference type="SMART" id="SM00042">
    <property type="entry name" value="CUB"/>
    <property type="match status" value="6"/>
</dbReference>
<proteinExistence type="predicted"/>
<dbReference type="PROSITE" id="PS00135">
    <property type="entry name" value="TRYPSIN_SER"/>
    <property type="match status" value="1"/>
</dbReference>
<dbReference type="InterPro" id="IPR043504">
    <property type="entry name" value="Peptidase_S1_PA_chymotrypsin"/>
</dbReference>
<evidence type="ECO:0000256" key="1">
    <source>
        <dbReference type="ARBA" id="ARBA00022737"/>
    </source>
</evidence>
<keyword evidence="1" id="KW-0677">Repeat</keyword>
<feature type="compositionally biased region" description="Low complexity" evidence="5">
    <location>
        <begin position="321"/>
        <end position="347"/>
    </location>
</feature>
<keyword evidence="4" id="KW-0378">Hydrolase</keyword>
<evidence type="ECO:0000259" key="6">
    <source>
        <dbReference type="PROSITE" id="PS01180"/>
    </source>
</evidence>
<protein>
    <submittedName>
        <fullName evidence="8">Uncharacterized protein</fullName>
    </submittedName>
</protein>
<dbReference type="InterPro" id="IPR000859">
    <property type="entry name" value="CUB_dom"/>
</dbReference>
<gene>
    <name evidence="8" type="ORF">ANANG_G00095620</name>
</gene>